<protein>
    <submittedName>
        <fullName evidence="3">DUF4923 family protein</fullName>
    </submittedName>
</protein>
<evidence type="ECO:0000313" key="3">
    <source>
        <dbReference type="EMBL" id="HIZ69153.1"/>
    </source>
</evidence>
<accession>A0A9D2FY69</accession>
<keyword evidence="1" id="KW-0732">Signal</keyword>
<dbReference type="EMBL" id="DXBE01000036">
    <property type="protein sequence ID" value="HIZ69153.1"/>
    <property type="molecule type" value="Genomic_DNA"/>
</dbReference>
<dbReference type="Proteomes" id="UP000824055">
    <property type="component" value="Unassembled WGS sequence"/>
</dbReference>
<reference evidence="3" key="2">
    <citation type="submission" date="2021-04" db="EMBL/GenBank/DDBJ databases">
        <authorList>
            <person name="Gilroy R."/>
        </authorList>
    </citation>
    <scope>NUCLEOTIDE SEQUENCE</scope>
    <source>
        <strain evidence="3">ChiHecec3B27-8219</strain>
    </source>
</reference>
<organism evidence="3 4">
    <name type="scientific">Candidatus Prevotella avicola</name>
    <dbReference type="NCBI Taxonomy" id="2838738"/>
    <lineage>
        <taxon>Bacteria</taxon>
        <taxon>Pseudomonadati</taxon>
        <taxon>Bacteroidota</taxon>
        <taxon>Bacteroidia</taxon>
        <taxon>Bacteroidales</taxon>
        <taxon>Prevotellaceae</taxon>
        <taxon>Prevotella</taxon>
    </lineage>
</organism>
<gene>
    <name evidence="3" type="ORF">H9966_04595</name>
</gene>
<evidence type="ECO:0000313" key="4">
    <source>
        <dbReference type="Proteomes" id="UP000824055"/>
    </source>
</evidence>
<feature type="signal peptide" evidence="1">
    <location>
        <begin position="1"/>
        <end position="24"/>
    </location>
</feature>
<reference evidence="3" key="1">
    <citation type="journal article" date="2021" name="PeerJ">
        <title>Extensive microbial diversity within the chicken gut microbiome revealed by metagenomics and culture.</title>
        <authorList>
            <person name="Gilroy R."/>
            <person name="Ravi A."/>
            <person name="Getino M."/>
            <person name="Pursley I."/>
            <person name="Horton D.L."/>
            <person name="Alikhan N.F."/>
            <person name="Baker D."/>
            <person name="Gharbi K."/>
            <person name="Hall N."/>
            <person name="Watson M."/>
            <person name="Adriaenssens E.M."/>
            <person name="Foster-Nyarko E."/>
            <person name="Jarju S."/>
            <person name="Secka A."/>
            <person name="Antonio M."/>
            <person name="Oren A."/>
            <person name="Chaudhuri R.R."/>
            <person name="La Ragione R."/>
            <person name="Hildebrand F."/>
            <person name="Pallen M.J."/>
        </authorList>
    </citation>
    <scope>NUCLEOTIDE SEQUENCE</scope>
    <source>
        <strain evidence="3">ChiHecec3B27-8219</strain>
    </source>
</reference>
<sequence length="225" mass="23957">MKMKSFMTCLAMSCMLMVCANVQAQINLGNILKNVKEKASKQTTADDGDSKKSSSVGGLLSGLGSLFNSSLMATEDKIVGTWTYTQPAVVFESDNVLGKLGGSVASSTIEKNLKEKLEKYGVKEGSVRMTFDKQGNFTQTIAGKTLKGTYTLDGTNVVLKYSGHVSQMVGHTQLSGNNLLILMDASKLLSYMKTLGSLAGNSQLKTISSLASNVDGMLVGLKLEK</sequence>
<name>A0A9D2FY69_9BACT</name>
<dbReference type="AlphaFoldDB" id="A0A9D2FY69"/>
<feature type="domain" description="DUF4923" evidence="2">
    <location>
        <begin position="73"/>
        <end position="225"/>
    </location>
</feature>
<comment type="caution">
    <text evidence="3">The sequence shown here is derived from an EMBL/GenBank/DDBJ whole genome shotgun (WGS) entry which is preliminary data.</text>
</comment>
<dbReference type="Pfam" id="PF16270">
    <property type="entry name" value="DUF4923"/>
    <property type="match status" value="1"/>
</dbReference>
<evidence type="ECO:0000256" key="1">
    <source>
        <dbReference type="SAM" id="SignalP"/>
    </source>
</evidence>
<proteinExistence type="predicted"/>
<feature type="chain" id="PRO_5038482036" evidence="1">
    <location>
        <begin position="25"/>
        <end position="225"/>
    </location>
</feature>
<dbReference type="InterPro" id="IPR032575">
    <property type="entry name" value="DUF4923"/>
</dbReference>
<evidence type="ECO:0000259" key="2">
    <source>
        <dbReference type="Pfam" id="PF16270"/>
    </source>
</evidence>